<evidence type="ECO:0000313" key="2">
    <source>
        <dbReference type="Proteomes" id="UP000716291"/>
    </source>
</evidence>
<protein>
    <submittedName>
        <fullName evidence="1">Uncharacterized protein</fullName>
    </submittedName>
</protein>
<reference evidence="1" key="1">
    <citation type="journal article" date="2020" name="Microb. Genom.">
        <title>Genetic diversity of clinical and environmental Mucorales isolates obtained from an investigation of mucormycosis cases among solid organ transplant recipients.</title>
        <authorList>
            <person name="Nguyen M.H."/>
            <person name="Kaul D."/>
            <person name="Muto C."/>
            <person name="Cheng S.J."/>
            <person name="Richter R.A."/>
            <person name="Bruno V.M."/>
            <person name="Liu G."/>
            <person name="Beyhan S."/>
            <person name="Sundermann A.J."/>
            <person name="Mounaud S."/>
            <person name="Pasculle A.W."/>
            <person name="Nierman W.C."/>
            <person name="Driscoll E."/>
            <person name="Cumbie R."/>
            <person name="Clancy C.J."/>
            <person name="Dupont C.L."/>
        </authorList>
    </citation>
    <scope>NUCLEOTIDE SEQUENCE</scope>
    <source>
        <strain evidence="1">GL11</strain>
    </source>
</reference>
<evidence type="ECO:0000313" key="1">
    <source>
        <dbReference type="EMBL" id="KAG1301792.1"/>
    </source>
</evidence>
<dbReference type="AlphaFoldDB" id="A0A9P6WZ51"/>
<dbReference type="Proteomes" id="UP000716291">
    <property type="component" value="Unassembled WGS sequence"/>
</dbReference>
<comment type="caution">
    <text evidence="1">The sequence shown here is derived from an EMBL/GenBank/DDBJ whole genome shotgun (WGS) entry which is preliminary data.</text>
</comment>
<dbReference type="EMBL" id="JAANQT010002821">
    <property type="protein sequence ID" value="KAG1301792.1"/>
    <property type="molecule type" value="Genomic_DNA"/>
</dbReference>
<name>A0A9P6WZ51_RHIOR</name>
<keyword evidence="2" id="KW-1185">Reference proteome</keyword>
<sequence>MYKSLQTVGFIHSGLSSTLLNVDRPTRNITRITRQEPIVISYAIEHFGETVPPAMVSVWIATDIVKNIFDILNVPPPPANDENEGDFSWIRDFFKKQRLSGRRTPFSTLNNHQSP</sequence>
<organism evidence="1 2">
    <name type="scientific">Rhizopus oryzae</name>
    <name type="common">Mucormycosis agent</name>
    <name type="synonym">Rhizopus arrhizus var. delemar</name>
    <dbReference type="NCBI Taxonomy" id="64495"/>
    <lineage>
        <taxon>Eukaryota</taxon>
        <taxon>Fungi</taxon>
        <taxon>Fungi incertae sedis</taxon>
        <taxon>Mucoromycota</taxon>
        <taxon>Mucoromycotina</taxon>
        <taxon>Mucoromycetes</taxon>
        <taxon>Mucorales</taxon>
        <taxon>Mucorineae</taxon>
        <taxon>Rhizopodaceae</taxon>
        <taxon>Rhizopus</taxon>
    </lineage>
</organism>
<proteinExistence type="predicted"/>
<accession>A0A9P6WZ51</accession>
<gene>
    <name evidence="1" type="ORF">G6F64_011484</name>
</gene>